<proteinExistence type="predicted"/>
<evidence type="ECO:0000313" key="1">
    <source>
        <dbReference type="EMBL" id="MFB9231327.1"/>
    </source>
</evidence>
<keyword evidence="2" id="KW-1185">Reference proteome</keyword>
<organism evidence="1 2">
    <name type="scientific">Pseudohalocynthiibacter aestuariivivens</name>
    <dbReference type="NCBI Taxonomy" id="1591409"/>
    <lineage>
        <taxon>Bacteria</taxon>
        <taxon>Pseudomonadati</taxon>
        <taxon>Pseudomonadota</taxon>
        <taxon>Alphaproteobacteria</taxon>
        <taxon>Rhodobacterales</taxon>
        <taxon>Paracoccaceae</taxon>
        <taxon>Pseudohalocynthiibacter</taxon>
    </lineage>
</organism>
<dbReference type="Proteomes" id="UP001589683">
    <property type="component" value="Unassembled WGS sequence"/>
</dbReference>
<sequence length="50" mass="5832">MMQTEKRWLKSVLKEATVTEVKMPWARGARRGEMIARRRALSEQTKSARA</sequence>
<protein>
    <submittedName>
        <fullName evidence="1">Uncharacterized protein</fullName>
    </submittedName>
</protein>
<reference evidence="1 2" key="1">
    <citation type="submission" date="2024-09" db="EMBL/GenBank/DDBJ databases">
        <authorList>
            <person name="Sun Q."/>
            <person name="Mori K."/>
        </authorList>
    </citation>
    <scope>NUCLEOTIDE SEQUENCE [LARGE SCALE GENOMIC DNA]</scope>
    <source>
        <strain evidence="1 2">CECT 8726</strain>
    </source>
</reference>
<accession>A0ABV5JFN9</accession>
<gene>
    <name evidence="1" type="ORF">ACFFUT_05950</name>
</gene>
<evidence type="ECO:0000313" key="2">
    <source>
        <dbReference type="Proteomes" id="UP001589683"/>
    </source>
</evidence>
<dbReference type="EMBL" id="JBHMEA010000016">
    <property type="protein sequence ID" value="MFB9231327.1"/>
    <property type="molecule type" value="Genomic_DNA"/>
</dbReference>
<comment type="caution">
    <text evidence="1">The sequence shown here is derived from an EMBL/GenBank/DDBJ whole genome shotgun (WGS) entry which is preliminary data.</text>
</comment>
<name>A0ABV5JFN9_9RHOB</name>